<proteinExistence type="predicted"/>
<dbReference type="AlphaFoldDB" id="A0A840TGX3"/>
<reference evidence="1 2" key="1">
    <citation type="submission" date="2020-08" db="EMBL/GenBank/DDBJ databases">
        <title>Genomic Encyclopedia of Type Strains, Phase IV (KMG-IV): sequencing the most valuable type-strain genomes for metagenomic binning, comparative biology and taxonomic classification.</title>
        <authorList>
            <person name="Goeker M."/>
        </authorList>
    </citation>
    <scope>NUCLEOTIDE SEQUENCE [LARGE SCALE GENOMIC DNA]</scope>
    <source>
        <strain evidence="1 2">DSM 105074</strain>
    </source>
</reference>
<dbReference type="Proteomes" id="UP000557307">
    <property type="component" value="Unassembled WGS sequence"/>
</dbReference>
<keyword evidence="2" id="KW-1185">Reference proteome</keyword>
<dbReference type="SUPFAM" id="SSF54593">
    <property type="entry name" value="Glyoxalase/Bleomycin resistance protein/Dihydroxybiphenyl dioxygenase"/>
    <property type="match status" value="1"/>
</dbReference>
<dbReference type="Gene3D" id="3.10.180.10">
    <property type="entry name" value="2,3-Dihydroxybiphenyl 1,2-Dioxygenase, domain 1"/>
    <property type="match status" value="1"/>
</dbReference>
<dbReference type="EMBL" id="JACHGF010000002">
    <property type="protein sequence ID" value="MBB5283396.1"/>
    <property type="molecule type" value="Genomic_DNA"/>
</dbReference>
<evidence type="ECO:0000313" key="2">
    <source>
        <dbReference type="Proteomes" id="UP000557307"/>
    </source>
</evidence>
<dbReference type="InterPro" id="IPR029068">
    <property type="entry name" value="Glyas_Bleomycin-R_OHBP_Dase"/>
</dbReference>
<protein>
    <recommendedName>
        <fullName evidence="3">VOC family protein</fullName>
    </recommendedName>
</protein>
<comment type="caution">
    <text evidence="1">The sequence shown here is derived from an EMBL/GenBank/DDBJ whole genome shotgun (WGS) entry which is preliminary data.</text>
</comment>
<evidence type="ECO:0008006" key="3">
    <source>
        <dbReference type="Google" id="ProtNLM"/>
    </source>
</evidence>
<accession>A0A840TGX3</accession>
<evidence type="ECO:0000313" key="1">
    <source>
        <dbReference type="EMBL" id="MBB5283396.1"/>
    </source>
</evidence>
<dbReference type="RefSeq" id="WP_221307401.1">
    <property type="nucleotide sequence ID" value="NZ_JACHGF010000002.1"/>
</dbReference>
<gene>
    <name evidence="1" type="ORF">HNQ92_001522</name>
</gene>
<name>A0A840TGX3_9BACT</name>
<organism evidence="1 2">
    <name type="scientific">Rhabdobacter roseus</name>
    <dbReference type="NCBI Taxonomy" id="1655419"/>
    <lineage>
        <taxon>Bacteria</taxon>
        <taxon>Pseudomonadati</taxon>
        <taxon>Bacteroidota</taxon>
        <taxon>Cytophagia</taxon>
        <taxon>Cytophagales</taxon>
        <taxon>Cytophagaceae</taxon>
        <taxon>Rhabdobacter</taxon>
    </lineage>
</organism>
<sequence>MHPKEWMTIPVLPCLSLDETLAFWQTLGYQVTYHQKSPYPYGVVEQGGYALHFRRVKGLNPAQSNSGCLVMVTDVERVHQDFSQRLRAQLGKVSSTGLPRLSRMRPGQSRFTVTDPAGNYVIFINLGEQDTKTYQEADHPNLSPLQKAIAVAVRLRDFKNDDPAAAKTLDVALRRAHDESRVDTAQALLMRAELALQLGDLEREHTCQAELRTLRLNPDEKYLLQHKPDLAPLLAKYLPE</sequence>